<protein>
    <submittedName>
        <fullName evidence="1">Uncharacterized protein</fullName>
    </submittedName>
</protein>
<organism evidence="1 2">
    <name type="scientific">Microbulbifer pacificus</name>
    <dbReference type="NCBI Taxonomy" id="407164"/>
    <lineage>
        <taxon>Bacteria</taxon>
        <taxon>Pseudomonadati</taxon>
        <taxon>Pseudomonadota</taxon>
        <taxon>Gammaproteobacteria</taxon>
        <taxon>Cellvibrionales</taxon>
        <taxon>Microbulbiferaceae</taxon>
        <taxon>Microbulbifer</taxon>
    </lineage>
</organism>
<reference evidence="1 2" key="1">
    <citation type="submission" date="2023-10" db="EMBL/GenBank/DDBJ databases">
        <title>Description of Microbulbifer bruguierae sp. nov., isolated from the sediments of mangrove plant Bruguiera sexangula and comparative genomic analyses of the genus Microbulbifer.</title>
        <authorList>
            <person name="Long M."/>
        </authorList>
    </citation>
    <scope>NUCLEOTIDE SEQUENCE [LARGE SCALE GENOMIC DNA]</scope>
    <source>
        <strain evidence="1 2">SPO729</strain>
    </source>
</reference>
<name>A0AAU0N0D4_9GAMM</name>
<dbReference type="KEGG" id="mpaf:R5R33_04305"/>
<dbReference type="AlphaFoldDB" id="A0AAU0N0D4"/>
<accession>A0AAU0N0D4</accession>
<dbReference type="EMBL" id="CP137555">
    <property type="protein sequence ID" value="WOX06357.1"/>
    <property type="molecule type" value="Genomic_DNA"/>
</dbReference>
<keyword evidence="2" id="KW-1185">Reference proteome</keyword>
<evidence type="ECO:0000313" key="1">
    <source>
        <dbReference type="EMBL" id="WOX06357.1"/>
    </source>
</evidence>
<gene>
    <name evidence="1" type="ORF">R5R33_04305</name>
</gene>
<dbReference type="RefSeq" id="WP_318954814.1">
    <property type="nucleotide sequence ID" value="NZ_CP137555.1"/>
</dbReference>
<dbReference type="Proteomes" id="UP001302477">
    <property type="component" value="Chromosome"/>
</dbReference>
<proteinExistence type="predicted"/>
<sequence>MASMEQIEMEKHRKALDKDVVHLVDKYLRAMEWDIPDVDEPTARQMILDEIKREVGRIESHS</sequence>
<evidence type="ECO:0000313" key="2">
    <source>
        <dbReference type="Proteomes" id="UP001302477"/>
    </source>
</evidence>